<reference evidence="2" key="1">
    <citation type="journal article" date="2020" name="Cell">
        <title>Large-Scale Comparative Analyses of Tick Genomes Elucidate Their Genetic Diversity and Vector Capacities.</title>
        <authorList>
            <consortium name="Tick Genome and Microbiome Consortium (TIGMIC)"/>
            <person name="Jia N."/>
            <person name="Wang J."/>
            <person name="Shi W."/>
            <person name="Du L."/>
            <person name="Sun Y."/>
            <person name="Zhan W."/>
            <person name="Jiang J.F."/>
            <person name="Wang Q."/>
            <person name="Zhang B."/>
            <person name="Ji P."/>
            <person name="Bell-Sakyi L."/>
            <person name="Cui X.M."/>
            <person name="Yuan T.T."/>
            <person name="Jiang B.G."/>
            <person name="Yang W.F."/>
            <person name="Lam T.T."/>
            <person name="Chang Q.C."/>
            <person name="Ding S.J."/>
            <person name="Wang X.J."/>
            <person name="Zhu J.G."/>
            <person name="Ruan X.D."/>
            <person name="Zhao L."/>
            <person name="Wei J.T."/>
            <person name="Ye R.Z."/>
            <person name="Que T.C."/>
            <person name="Du C.H."/>
            <person name="Zhou Y.H."/>
            <person name="Cheng J.X."/>
            <person name="Dai P.F."/>
            <person name="Guo W.B."/>
            <person name="Han X.H."/>
            <person name="Huang E.J."/>
            <person name="Li L.F."/>
            <person name="Wei W."/>
            <person name="Gao Y.C."/>
            <person name="Liu J.Z."/>
            <person name="Shao H.Z."/>
            <person name="Wang X."/>
            <person name="Wang C.C."/>
            <person name="Yang T.C."/>
            <person name="Huo Q.B."/>
            <person name="Li W."/>
            <person name="Chen H.Y."/>
            <person name="Chen S.E."/>
            <person name="Zhou L.G."/>
            <person name="Ni X.B."/>
            <person name="Tian J.H."/>
            <person name="Sheng Y."/>
            <person name="Liu T."/>
            <person name="Pan Y.S."/>
            <person name="Xia L.Y."/>
            <person name="Li J."/>
            <person name="Zhao F."/>
            <person name="Cao W.C."/>
        </authorList>
    </citation>
    <scope>NUCLEOTIDE SEQUENCE</scope>
    <source>
        <strain evidence="2">Rsan-2018</strain>
    </source>
</reference>
<feature type="compositionally biased region" description="Basic and acidic residues" evidence="1">
    <location>
        <begin position="612"/>
        <end position="623"/>
    </location>
</feature>
<comment type="caution">
    <text evidence="2">The sequence shown here is derived from an EMBL/GenBank/DDBJ whole genome shotgun (WGS) entry which is preliminary data.</text>
</comment>
<evidence type="ECO:0000256" key="1">
    <source>
        <dbReference type="SAM" id="MobiDB-lite"/>
    </source>
</evidence>
<feature type="compositionally biased region" description="Low complexity" evidence="1">
    <location>
        <begin position="274"/>
        <end position="285"/>
    </location>
</feature>
<accession>A0A9D4TB38</accession>
<evidence type="ECO:0000313" key="2">
    <source>
        <dbReference type="EMBL" id="KAH7984123.1"/>
    </source>
</evidence>
<dbReference type="AlphaFoldDB" id="A0A9D4TB38"/>
<feature type="region of interest" description="Disordered" evidence="1">
    <location>
        <begin position="145"/>
        <end position="234"/>
    </location>
</feature>
<organism evidence="2 3">
    <name type="scientific">Rhipicephalus sanguineus</name>
    <name type="common">Brown dog tick</name>
    <name type="synonym">Ixodes sanguineus</name>
    <dbReference type="NCBI Taxonomy" id="34632"/>
    <lineage>
        <taxon>Eukaryota</taxon>
        <taxon>Metazoa</taxon>
        <taxon>Ecdysozoa</taxon>
        <taxon>Arthropoda</taxon>
        <taxon>Chelicerata</taxon>
        <taxon>Arachnida</taxon>
        <taxon>Acari</taxon>
        <taxon>Parasitiformes</taxon>
        <taxon>Ixodida</taxon>
        <taxon>Ixodoidea</taxon>
        <taxon>Ixodidae</taxon>
        <taxon>Rhipicephalinae</taxon>
        <taxon>Rhipicephalus</taxon>
        <taxon>Rhipicephalus</taxon>
    </lineage>
</organism>
<feature type="region of interest" description="Disordered" evidence="1">
    <location>
        <begin position="534"/>
        <end position="579"/>
    </location>
</feature>
<feature type="region of interest" description="Disordered" evidence="1">
    <location>
        <begin position="594"/>
        <end position="643"/>
    </location>
</feature>
<sequence>MHDQKGQGSPLLWLKLRAGLENEGRVRAAYRETDLSVTVTTGRRRLFDQIAHKPTGRRVKRCDQRVQFVTTTMGALKPVLDARALEQRQQQPDHDADTWFRLLTNAREEVGGGHVRGGQSGATYYLQQRGRRALRASWIPVTAASAPAKTPDCPGTSLPASKIPAHKVSKPARTLLRPKSLGLKAQKRRNPHSEDAPGGRSRLGLTKHPRRPNTGAGATPATGDPNAPVPMMPTAFEMDTAPPLCVTDAIQPLSSQIPVLSQTPAATPSASEAQTSTQQVSQRSSLPKCGNARPPPQRLAKCTTIVVKFQGYVDITRLNFSAVCQGILYAVQATATEKEDTYIKRRDVQNLIVVQTFRATIAHRLLQCANIIVSGTTYPIRCYNAFDNTYSRGVIHGIYPDITEDTLRSELTIQGRTIANVRRLGTTNTVLVIVEGEELPRHARLFSGVYNIYPERRKAAQCSSCQELGHRADVCRNRRTFVRCPHCSKTLPPEQEASEQSHECEQYCFLCDQHDHSPTSPNCSRKTVNIPRCNPAAEDSANTPQYSQPSADAEAWPSLPSPALHTSNRFAPLQDTGLPRSLNARSLKLLQATTENHRMPQAQRGDPQEDITDPRNRLREQAPHHHIKSSGGTNTTANLQLTR</sequence>
<feature type="compositionally biased region" description="Polar residues" evidence="1">
    <location>
        <begin position="540"/>
        <end position="550"/>
    </location>
</feature>
<feature type="region of interest" description="Disordered" evidence="1">
    <location>
        <begin position="261"/>
        <end position="295"/>
    </location>
</feature>
<gene>
    <name evidence="2" type="ORF">HPB52_017227</name>
</gene>
<protein>
    <submittedName>
        <fullName evidence="2">Uncharacterized protein</fullName>
    </submittedName>
</protein>
<proteinExistence type="predicted"/>
<dbReference type="Proteomes" id="UP000821837">
    <property type="component" value="Chromosome 1"/>
</dbReference>
<feature type="compositionally biased region" description="Polar residues" evidence="1">
    <location>
        <begin position="630"/>
        <end position="643"/>
    </location>
</feature>
<feature type="compositionally biased region" description="Polar residues" evidence="1">
    <location>
        <begin position="261"/>
        <end position="273"/>
    </location>
</feature>
<name>A0A9D4TB38_RHISA</name>
<evidence type="ECO:0000313" key="3">
    <source>
        <dbReference type="Proteomes" id="UP000821837"/>
    </source>
</evidence>
<dbReference type="EMBL" id="JABSTV010001245">
    <property type="protein sequence ID" value="KAH7984123.1"/>
    <property type="molecule type" value="Genomic_DNA"/>
</dbReference>
<reference evidence="2" key="2">
    <citation type="submission" date="2021-09" db="EMBL/GenBank/DDBJ databases">
        <authorList>
            <person name="Jia N."/>
            <person name="Wang J."/>
            <person name="Shi W."/>
            <person name="Du L."/>
            <person name="Sun Y."/>
            <person name="Zhan W."/>
            <person name="Jiang J."/>
            <person name="Wang Q."/>
            <person name="Zhang B."/>
            <person name="Ji P."/>
            <person name="Sakyi L.B."/>
            <person name="Cui X."/>
            <person name="Yuan T."/>
            <person name="Jiang B."/>
            <person name="Yang W."/>
            <person name="Lam T.T.-Y."/>
            <person name="Chang Q."/>
            <person name="Ding S."/>
            <person name="Wang X."/>
            <person name="Zhu J."/>
            <person name="Ruan X."/>
            <person name="Zhao L."/>
            <person name="Wei J."/>
            <person name="Que T."/>
            <person name="Du C."/>
            <person name="Cheng J."/>
            <person name="Dai P."/>
            <person name="Han X."/>
            <person name="Huang E."/>
            <person name="Gao Y."/>
            <person name="Liu J."/>
            <person name="Shao H."/>
            <person name="Ye R."/>
            <person name="Li L."/>
            <person name="Wei W."/>
            <person name="Wang X."/>
            <person name="Wang C."/>
            <person name="Huo Q."/>
            <person name="Li W."/>
            <person name="Guo W."/>
            <person name="Chen H."/>
            <person name="Chen S."/>
            <person name="Zhou L."/>
            <person name="Zhou L."/>
            <person name="Ni X."/>
            <person name="Tian J."/>
            <person name="Zhou Y."/>
            <person name="Sheng Y."/>
            <person name="Liu T."/>
            <person name="Pan Y."/>
            <person name="Xia L."/>
            <person name="Li J."/>
            <person name="Zhao F."/>
            <person name="Cao W."/>
        </authorList>
    </citation>
    <scope>NUCLEOTIDE SEQUENCE</scope>
    <source>
        <strain evidence="2">Rsan-2018</strain>
        <tissue evidence="2">Larvae</tissue>
    </source>
</reference>
<keyword evidence="3" id="KW-1185">Reference proteome</keyword>